<keyword evidence="3" id="KW-1185">Reference proteome</keyword>
<accession>A0AAD7XVR1</accession>
<sequence length="427" mass="50111">MTYDTDGDNSPIKLDIRCLEDDDDGYRKGFFEKGLGALLADKYFLLLYVPKDGAKMRIVRPASDPYHRQRMIKRINEAKSIPSFYYALSHLWGISKDNPQSWEEIGDYVDDEDGQPTAPVSMRAEKRTTLLALLEAHPDSYWWIDVLCARFDTPLDIMGDIYACCLECIAMIDCVPGLLSHFHTQKNMREELVDIENNPSPKVIMNGKRLYAKYPQLHAQLDQLQQIEWWKRVWTWQEMALPYGPVRLIAENDAHHFQTNTSTMDDLINSFKNAFDILFYLDNVTKLAEKIIAFMFEMYQARTFNKHRTEKKSPSRFLFLIRSLALSDRRCVDPVDYVYGVLGMFQLKIPRMNDPNAVWQRFLSELEKYVEDMKNDKFEHDGRKYKISAAHDRAYRIDLREAENMSDVYGELRMYDYVYSDNDSDSE</sequence>
<reference evidence="2 3" key="1">
    <citation type="submission" date="2023-03" db="EMBL/GenBank/DDBJ databases">
        <title>Genome sequence of Lichtheimia ornata CBS 291.66.</title>
        <authorList>
            <person name="Mohabir J.T."/>
            <person name="Shea T.P."/>
            <person name="Kurbessoian T."/>
            <person name="Berby B."/>
            <person name="Fontaine J."/>
            <person name="Livny J."/>
            <person name="Gnirke A."/>
            <person name="Stajich J.E."/>
            <person name="Cuomo C.A."/>
        </authorList>
    </citation>
    <scope>NUCLEOTIDE SEQUENCE [LARGE SCALE GENOMIC DNA]</scope>
    <source>
        <strain evidence="2">CBS 291.66</strain>
    </source>
</reference>
<dbReference type="PANTHER" id="PTHR24148:SF64">
    <property type="entry name" value="HETEROKARYON INCOMPATIBILITY DOMAIN-CONTAINING PROTEIN"/>
    <property type="match status" value="1"/>
</dbReference>
<evidence type="ECO:0000313" key="3">
    <source>
        <dbReference type="Proteomes" id="UP001234581"/>
    </source>
</evidence>
<feature type="domain" description="Heterokaryon incompatibility" evidence="1">
    <location>
        <begin position="85"/>
        <end position="238"/>
    </location>
</feature>
<dbReference type="InterPro" id="IPR052895">
    <property type="entry name" value="HetReg/Transcr_Mod"/>
</dbReference>
<protein>
    <recommendedName>
        <fullName evidence="1">Heterokaryon incompatibility domain-containing protein</fullName>
    </recommendedName>
</protein>
<comment type="caution">
    <text evidence="2">The sequence shown here is derived from an EMBL/GenBank/DDBJ whole genome shotgun (WGS) entry which is preliminary data.</text>
</comment>
<evidence type="ECO:0000259" key="1">
    <source>
        <dbReference type="Pfam" id="PF06985"/>
    </source>
</evidence>
<dbReference type="EMBL" id="JARTCD010000130">
    <property type="protein sequence ID" value="KAJ8651922.1"/>
    <property type="molecule type" value="Genomic_DNA"/>
</dbReference>
<dbReference type="Proteomes" id="UP001234581">
    <property type="component" value="Unassembled WGS sequence"/>
</dbReference>
<dbReference type="InterPro" id="IPR010730">
    <property type="entry name" value="HET"/>
</dbReference>
<dbReference type="RefSeq" id="XP_058336836.1">
    <property type="nucleotide sequence ID" value="XM_058492394.1"/>
</dbReference>
<dbReference type="AlphaFoldDB" id="A0AAD7XVR1"/>
<dbReference type="PANTHER" id="PTHR24148">
    <property type="entry name" value="ANKYRIN REPEAT DOMAIN-CONTAINING PROTEIN 39 HOMOLOG-RELATED"/>
    <property type="match status" value="1"/>
</dbReference>
<dbReference type="Pfam" id="PF06985">
    <property type="entry name" value="HET"/>
    <property type="match status" value="1"/>
</dbReference>
<gene>
    <name evidence="2" type="ORF">O0I10_012493</name>
</gene>
<dbReference type="GeneID" id="83219837"/>
<proteinExistence type="predicted"/>
<name>A0AAD7XVR1_9FUNG</name>
<evidence type="ECO:0000313" key="2">
    <source>
        <dbReference type="EMBL" id="KAJ8651922.1"/>
    </source>
</evidence>
<organism evidence="2 3">
    <name type="scientific">Lichtheimia ornata</name>
    <dbReference type="NCBI Taxonomy" id="688661"/>
    <lineage>
        <taxon>Eukaryota</taxon>
        <taxon>Fungi</taxon>
        <taxon>Fungi incertae sedis</taxon>
        <taxon>Mucoromycota</taxon>
        <taxon>Mucoromycotina</taxon>
        <taxon>Mucoromycetes</taxon>
        <taxon>Mucorales</taxon>
        <taxon>Lichtheimiaceae</taxon>
        <taxon>Lichtheimia</taxon>
    </lineage>
</organism>